<feature type="compositionally biased region" description="Polar residues" evidence="1">
    <location>
        <begin position="1"/>
        <end position="12"/>
    </location>
</feature>
<comment type="caution">
    <text evidence="2">The sequence shown here is derived from an EMBL/GenBank/DDBJ whole genome shotgun (WGS) entry which is preliminary data.</text>
</comment>
<evidence type="ECO:0000313" key="3">
    <source>
        <dbReference type="Proteomes" id="UP001529510"/>
    </source>
</evidence>
<organism evidence="2 3">
    <name type="scientific">Cirrhinus mrigala</name>
    <name type="common">Mrigala</name>
    <dbReference type="NCBI Taxonomy" id="683832"/>
    <lineage>
        <taxon>Eukaryota</taxon>
        <taxon>Metazoa</taxon>
        <taxon>Chordata</taxon>
        <taxon>Craniata</taxon>
        <taxon>Vertebrata</taxon>
        <taxon>Euteleostomi</taxon>
        <taxon>Actinopterygii</taxon>
        <taxon>Neopterygii</taxon>
        <taxon>Teleostei</taxon>
        <taxon>Ostariophysi</taxon>
        <taxon>Cypriniformes</taxon>
        <taxon>Cyprinidae</taxon>
        <taxon>Labeoninae</taxon>
        <taxon>Labeonini</taxon>
        <taxon>Cirrhinus</taxon>
    </lineage>
</organism>
<dbReference type="AlphaFoldDB" id="A0ABD0MKK7"/>
<protein>
    <submittedName>
        <fullName evidence="2">Uncharacterized protein</fullName>
    </submittedName>
</protein>
<feature type="compositionally biased region" description="Acidic residues" evidence="1">
    <location>
        <begin position="228"/>
        <end position="249"/>
    </location>
</feature>
<feature type="compositionally biased region" description="Low complexity" evidence="1">
    <location>
        <begin position="203"/>
        <end position="214"/>
    </location>
</feature>
<feature type="compositionally biased region" description="Basic and acidic residues" evidence="1">
    <location>
        <begin position="101"/>
        <end position="116"/>
    </location>
</feature>
<keyword evidence="3" id="KW-1185">Reference proteome</keyword>
<accession>A0ABD0MKK7</accession>
<dbReference type="EMBL" id="JAMKFB020000306">
    <property type="protein sequence ID" value="KAL0150175.1"/>
    <property type="molecule type" value="Genomic_DNA"/>
</dbReference>
<feature type="compositionally biased region" description="Basic residues" evidence="1">
    <location>
        <begin position="41"/>
        <end position="58"/>
    </location>
</feature>
<evidence type="ECO:0000256" key="1">
    <source>
        <dbReference type="SAM" id="MobiDB-lite"/>
    </source>
</evidence>
<evidence type="ECO:0000313" key="2">
    <source>
        <dbReference type="EMBL" id="KAL0150175.1"/>
    </source>
</evidence>
<proteinExistence type="predicted"/>
<reference evidence="2 3" key="1">
    <citation type="submission" date="2024-05" db="EMBL/GenBank/DDBJ databases">
        <title>Genome sequencing and assembly of Indian major carp, Cirrhinus mrigala (Hamilton, 1822).</title>
        <authorList>
            <person name="Mohindra V."/>
            <person name="Chowdhury L.M."/>
            <person name="Lal K."/>
            <person name="Jena J.K."/>
        </authorList>
    </citation>
    <scope>NUCLEOTIDE SEQUENCE [LARGE SCALE GENOMIC DNA]</scope>
    <source>
        <strain evidence="2">CM1030</strain>
        <tissue evidence="2">Blood</tissue>
    </source>
</reference>
<sequence>MDVEGSSATATAKTWGFRRSTIARREFMDAVGSVDSSPPAQRRRGRPPRGRGRGRGRGKRADESPVISVASKRGRGGRGHAVPALAPAGDKPSGENEAGADAERGRRVAAELKSGEESVGEGVASDRAEDSDDLNLQEIRKRAVARRLQELKHEDNVGMKSTEGIDIGMTLLMKQEVNVFDDTDVTSKGGTVCSSTARGAGGNSVAAAGAQKAAGGRRAKRARKDYEFGEDEHQDEEQEEFSENSEEDPNRDAVCCTCQQGHSD</sequence>
<dbReference type="Proteomes" id="UP001529510">
    <property type="component" value="Unassembled WGS sequence"/>
</dbReference>
<name>A0ABD0MKK7_CIRMR</name>
<feature type="region of interest" description="Disordered" evidence="1">
    <location>
        <begin position="1"/>
        <end position="131"/>
    </location>
</feature>
<feature type="region of interest" description="Disordered" evidence="1">
    <location>
        <begin position="194"/>
        <end position="264"/>
    </location>
</feature>
<gene>
    <name evidence="2" type="ORF">M9458_054602</name>
</gene>
<feature type="non-terminal residue" evidence="2">
    <location>
        <position position="264"/>
    </location>
</feature>